<keyword evidence="1" id="KW-0472">Membrane</keyword>
<dbReference type="Proteomes" id="UP000292082">
    <property type="component" value="Unassembled WGS sequence"/>
</dbReference>
<proteinExistence type="predicted"/>
<sequence length="131" mass="14931">MPLAPNCHPRRALRLAYTLHTFRSVLCTIGFLVTWSYFLHVFRRRPGRTTATRFLGVASINCMVVTLAPSLVHCMRCNARASICRHRLNRLKSSGTRRTSPSNQLITPVHDSLRLLALLHQFALHKVTEVK</sequence>
<organism evidence="2 3">
    <name type="scientific">Dichomitus squalens</name>
    <dbReference type="NCBI Taxonomy" id="114155"/>
    <lineage>
        <taxon>Eukaryota</taxon>
        <taxon>Fungi</taxon>
        <taxon>Dikarya</taxon>
        <taxon>Basidiomycota</taxon>
        <taxon>Agaricomycotina</taxon>
        <taxon>Agaricomycetes</taxon>
        <taxon>Polyporales</taxon>
        <taxon>Polyporaceae</taxon>
        <taxon>Dichomitus</taxon>
    </lineage>
</organism>
<gene>
    <name evidence="2" type="ORF">BD310DRAFT_563901</name>
</gene>
<protein>
    <submittedName>
        <fullName evidence="2">Uncharacterized protein</fullName>
    </submittedName>
</protein>
<keyword evidence="1" id="KW-1133">Transmembrane helix</keyword>
<evidence type="ECO:0000313" key="3">
    <source>
        <dbReference type="Proteomes" id="UP000292082"/>
    </source>
</evidence>
<reference evidence="2 3" key="1">
    <citation type="submission" date="2019-01" db="EMBL/GenBank/DDBJ databases">
        <title>Draft genome sequences of three monokaryotic isolates of the white-rot basidiomycete fungus Dichomitus squalens.</title>
        <authorList>
            <consortium name="DOE Joint Genome Institute"/>
            <person name="Lopez S.C."/>
            <person name="Andreopoulos B."/>
            <person name="Pangilinan J."/>
            <person name="Lipzen A."/>
            <person name="Riley R."/>
            <person name="Ahrendt S."/>
            <person name="Ng V."/>
            <person name="Barry K."/>
            <person name="Daum C."/>
            <person name="Grigoriev I.V."/>
            <person name="Hilden K.S."/>
            <person name="Makela M.R."/>
            <person name="de Vries R.P."/>
        </authorList>
    </citation>
    <scope>NUCLEOTIDE SEQUENCE [LARGE SCALE GENOMIC DNA]</scope>
    <source>
        <strain evidence="2 3">CBS 464.89</strain>
    </source>
</reference>
<dbReference type="EMBL" id="ML145140">
    <property type="protein sequence ID" value="TBU57193.1"/>
    <property type="molecule type" value="Genomic_DNA"/>
</dbReference>
<name>A0A4Q9PS08_9APHY</name>
<keyword evidence="3" id="KW-1185">Reference proteome</keyword>
<keyword evidence="1" id="KW-0812">Transmembrane</keyword>
<dbReference type="AlphaFoldDB" id="A0A4Q9PS08"/>
<feature type="transmembrane region" description="Helical" evidence="1">
    <location>
        <begin position="20"/>
        <end position="42"/>
    </location>
</feature>
<evidence type="ECO:0000313" key="2">
    <source>
        <dbReference type="EMBL" id="TBU57193.1"/>
    </source>
</evidence>
<evidence type="ECO:0000256" key="1">
    <source>
        <dbReference type="SAM" id="Phobius"/>
    </source>
</evidence>
<feature type="transmembrane region" description="Helical" evidence="1">
    <location>
        <begin position="54"/>
        <end position="72"/>
    </location>
</feature>
<accession>A0A4Q9PS08</accession>